<evidence type="ECO:0000256" key="1">
    <source>
        <dbReference type="SAM" id="Phobius"/>
    </source>
</evidence>
<dbReference type="OrthoDB" id="894278at2"/>
<proteinExistence type="predicted"/>
<evidence type="ECO:0000313" key="2">
    <source>
        <dbReference type="EMBL" id="RKR80321.1"/>
    </source>
</evidence>
<keyword evidence="3" id="KW-1185">Reference proteome</keyword>
<feature type="transmembrane region" description="Helical" evidence="1">
    <location>
        <begin position="21"/>
        <end position="41"/>
    </location>
</feature>
<name>A0A495IVI8_9SPHI</name>
<keyword evidence="1" id="KW-1133">Transmembrane helix</keyword>
<protein>
    <submittedName>
        <fullName evidence="2">Uncharacterized protein</fullName>
    </submittedName>
</protein>
<organism evidence="2 3">
    <name type="scientific">Mucilaginibacter gracilis</name>
    <dbReference type="NCBI Taxonomy" id="423350"/>
    <lineage>
        <taxon>Bacteria</taxon>
        <taxon>Pseudomonadati</taxon>
        <taxon>Bacteroidota</taxon>
        <taxon>Sphingobacteriia</taxon>
        <taxon>Sphingobacteriales</taxon>
        <taxon>Sphingobacteriaceae</taxon>
        <taxon>Mucilaginibacter</taxon>
    </lineage>
</organism>
<dbReference type="RefSeq" id="WP_121196064.1">
    <property type="nucleotide sequence ID" value="NZ_RBKU01000001.1"/>
</dbReference>
<feature type="transmembrane region" description="Helical" evidence="1">
    <location>
        <begin position="47"/>
        <end position="65"/>
    </location>
</feature>
<sequence length="139" mass="16010">MEIKVYKKRGMRLLPNSFKTVGVIVVLTSFTVAVLIKCLWPQFGIDIMPLLLIDLIIIGLFLISISKDKIEDERIMFIRLNAMAFAFGFATIYTLVAPFVPPMFGDLIKDITGQVVIMNMLMMYLIWFWLLKRTGKNEK</sequence>
<accession>A0A495IVI8</accession>
<dbReference type="AlphaFoldDB" id="A0A495IVI8"/>
<dbReference type="Proteomes" id="UP000268007">
    <property type="component" value="Unassembled WGS sequence"/>
</dbReference>
<dbReference type="EMBL" id="RBKU01000001">
    <property type="protein sequence ID" value="RKR80321.1"/>
    <property type="molecule type" value="Genomic_DNA"/>
</dbReference>
<feature type="transmembrane region" description="Helical" evidence="1">
    <location>
        <begin position="111"/>
        <end position="131"/>
    </location>
</feature>
<gene>
    <name evidence="2" type="ORF">BDD43_0418</name>
</gene>
<reference evidence="2 3" key="1">
    <citation type="submission" date="2018-10" db="EMBL/GenBank/DDBJ databases">
        <title>Genomic Encyclopedia of Archaeal and Bacterial Type Strains, Phase II (KMG-II): from individual species to whole genera.</title>
        <authorList>
            <person name="Goeker M."/>
        </authorList>
    </citation>
    <scope>NUCLEOTIDE SEQUENCE [LARGE SCALE GENOMIC DNA]</scope>
    <source>
        <strain evidence="2 3">DSM 18602</strain>
    </source>
</reference>
<keyword evidence="1" id="KW-0472">Membrane</keyword>
<feature type="transmembrane region" description="Helical" evidence="1">
    <location>
        <begin position="77"/>
        <end position="99"/>
    </location>
</feature>
<evidence type="ECO:0000313" key="3">
    <source>
        <dbReference type="Proteomes" id="UP000268007"/>
    </source>
</evidence>
<comment type="caution">
    <text evidence="2">The sequence shown here is derived from an EMBL/GenBank/DDBJ whole genome shotgun (WGS) entry which is preliminary data.</text>
</comment>
<keyword evidence="1" id="KW-0812">Transmembrane</keyword>